<dbReference type="Proteomes" id="UP001596317">
    <property type="component" value="Unassembled WGS sequence"/>
</dbReference>
<dbReference type="EMBL" id="JBHSWB010000002">
    <property type="protein sequence ID" value="MFC6662490.1"/>
    <property type="molecule type" value="Genomic_DNA"/>
</dbReference>
<comment type="caution">
    <text evidence="1">The sequence shown here is derived from an EMBL/GenBank/DDBJ whole genome shotgun (WGS) entry which is preliminary data.</text>
</comment>
<accession>A0ABW1ZNH9</accession>
<sequence>MDGAYAECYVVDRQGRLSVAEDRRYRNGTPRRIRLDRFRPRSSGYVLVEETL</sequence>
<reference evidence="2" key="1">
    <citation type="journal article" date="2019" name="Int. J. Syst. Evol. Microbiol.">
        <title>The Global Catalogue of Microorganisms (GCM) 10K type strain sequencing project: providing services to taxonomists for standard genome sequencing and annotation.</title>
        <authorList>
            <consortium name="The Broad Institute Genomics Platform"/>
            <consortium name="The Broad Institute Genome Sequencing Center for Infectious Disease"/>
            <person name="Wu L."/>
            <person name="Ma J."/>
        </authorList>
    </citation>
    <scope>NUCLEOTIDE SEQUENCE [LARGE SCALE GENOMIC DNA]</scope>
    <source>
        <strain evidence="2">CCUG 63830</strain>
    </source>
</reference>
<name>A0ABW1ZNH9_9DEIO</name>
<protein>
    <submittedName>
        <fullName evidence="1">Uncharacterized protein</fullName>
    </submittedName>
</protein>
<proteinExistence type="predicted"/>
<evidence type="ECO:0000313" key="1">
    <source>
        <dbReference type="EMBL" id="MFC6662490.1"/>
    </source>
</evidence>
<dbReference type="RefSeq" id="WP_380058465.1">
    <property type="nucleotide sequence ID" value="NZ_JBHSWB010000002.1"/>
</dbReference>
<organism evidence="1 2">
    <name type="scientific">Deinococcus multiflagellatus</name>
    <dbReference type="NCBI Taxonomy" id="1656887"/>
    <lineage>
        <taxon>Bacteria</taxon>
        <taxon>Thermotogati</taxon>
        <taxon>Deinococcota</taxon>
        <taxon>Deinococci</taxon>
        <taxon>Deinococcales</taxon>
        <taxon>Deinococcaceae</taxon>
        <taxon>Deinococcus</taxon>
    </lineage>
</organism>
<keyword evidence="2" id="KW-1185">Reference proteome</keyword>
<evidence type="ECO:0000313" key="2">
    <source>
        <dbReference type="Proteomes" id="UP001596317"/>
    </source>
</evidence>
<gene>
    <name evidence="1" type="ORF">ACFP90_20770</name>
</gene>